<keyword evidence="5" id="KW-0675">Receptor</keyword>
<dbReference type="GO" id="GO:0038023">
    <property type="term" value="F:signaling receptor activity"/>
    <property type="evidence" value="ECO:0007669"/>
    <property type="project" value="UniProtKB-ARBA"/>
</dbReference>
<evidence type="ECO:0000256" key="6">
    <source>
        <dbReference type="SAM" id="Phobius"/>
    </source>
</evidence>
<dbReference type="PANTHER" id="PTHR21421:SF29">
    <property type="entry name" value="GUSTATORY RECEPTOR 5A FOR TREHALOSE-RELATED"/>
    <property type="match status" value="1"/>
</dbReference>
<protein>
    <recommendedName>
        <fullName evidence="9">Gustatory receptor</fullName>
    </recommendedName>
</protein>
<sequence length="414" mass="47462">MTTFTKVQVFHDEESDTLSMFRPLIKFGIWNGLIGLNVDSQSHSTAVKVLHWIYMVVVQLLLLLTVLRYCFVLFVGSENGRFLDVLSAQAFFLSLSFTSLMTSYTLTKCFKRFCKLLDKHIQKYGKLQKGDRIHKFNIYVGPIGIPIVISICVTFFCLCFFLRDSLTLYLQPFDIEIQWQNALVMTHLILDINFHIFHSAIIFLLFMVIWFLFVTEFDHIDCQLKDILLEREVLKSESRIEKLRQEFISLVDCFGLFNSLFKHCIFGTLSVFLPCVCFWLYGVIRTEQETEEFAILTLLMLLNFSGVFIIVFLGAVLNSKAHQPISILNKVDILLVTEKTSRSVAMFLSRLLGPPIGFTNYGLFTIDPPAILYIFGTLVTYAVVMLQFADTAPSTIANNNCPINSSILNRTMIP</sequence>
<dbReference type="Proteomes" id="UP000030746">
    <property type="component" value="Unassembled WGS sequence"/>
</dbReference>
<keyword evidence="8" id="KW-1185">Reference proteome</keyword>
<dbReference type="CTD" id="20238039"/>
<keyword evidence="2 6" id="KW-0812">Transmembrane</keyword>
<dbReference type="OMA" id="CTITALM"/>
<proteinExistence type="predicted"/>
<gene>
    <name evidence="7" type="ORF">LOTGIDRAFT_159388</name>
</gene>
<evidence type="ECO:0000256" key="2">
    <source>
        <dbReference type="ARBA" id="ARBA00022692"/>
    </source>
</evidence>
<feature type="transmembrane region" description="Helical" evidence="6">
    <location>
        <begin position="50"/>
        <end position="74"/>
    </location>
</feature>
<organism evidence="7 8">
    <name type="scientific">Lottia gigantea</name>
    <name type="common">Giant owl limpet</name>
    <dbReference type="NCBI Taxonomy" id="225164"/>
    <lineage>
        <taxon>Eukaryota</taxon>
        <taxon>Metazoa</taxon>
        <taxon>Spiralia</taxon>
        <taxon>Lophotrochozoa</taxon>
        <taxon>Mollusca</taxon>
        <taxon>Gastropoda</taxon>
        <taxon>Patellogastropoda</taxon>
        <taxon>Lottioidea</taxon>
        <taxon>Lottiidae</taxon>
        <taxon>Lottia</taxon>
    </lineage>
</organism>
<evidence type="ECO:0000256" key="5">
    <source>
        <dbReference type="ARBA" id="ARBA00023170"/>
    </source>
</evidence>
<dbReference type="KEGG" id="lgi:LOTGIDRAFT_159388"/>
<feature type="transmembrane region" description="Helical" evidence="6">
    <location>
        <begin position="86"/>
        <end position="106"/>
    </location>
</feature>
<evidence type="ECO:0000256" key="4">
    <source>
        <dbReference type="ARBA" id="ARBA00023136"/>
    </source>
</evidence>
<evidence type="ECO:0008006" key="9">
    <source>
        <dbReference type="Google" id="ProtNLM"/>
    </source>
</evidence>
<dbReference type="OrthoDB" id="6150177at2759"/>
<dbReference type="GO" id="GO:0050909">
    <property type="term" value="P:sensory perception of taste"/>
    <property type="evidence" value="ECO:0007669"/>
    <property type="project" value="InterPro"/>
</dbReference>
<dbReference type="RefSeq" id="XP_009051957.1">
    <property type="nucleotide sequence ID" value="XM_009053709.1"/>
</dbReference>
<dbReference type="PANTHER" id="PTHR21421">
    <property type="entry name" value="GUSTATORY RECEPTOR"/>
    <property type="match status" value="1"/>
</dbReference>
<dbReference type="GeneID" id="20238039"/>
<dbReference type="GO" id="GO:0016020">
    <property type="term" value="C:membrane"/>
    <property type="evidence" value="ECO:0007669"/>
    <property type="project" value="UniProtKB-SubCell"/>
</dbReference>
<keyword evidence="4 6" id="KW-0472">Membrane</keyword>
<feature type="transmembrane region" description="Helical" evidence="6">
    <location>
        <begin position="293"/>
        <end position="317"/>
    </location>
</feature>
<accession>V4A0P4</accession>
<feature type="transmembrane region" description="Helical" evidence="6">
    <location>
        <begin position="195"/>
        <end position="215"/>
    </location>
</feature>
<dbReference type="AlphaFoldDB" id="V4A0P4"/>
<evidence type="ECO:0000256" key="1">
    <source>
        <dbReference type="ARBA" id="ARBA00004141"/>
    </source>
</evidence>
<name>V4A0P4_LOTGI</name>
<dbReference type="InterPro" id="IPR013604">
    <property type="entry name" value="7TM_chemorcpt"/>
</dbReference>
<feature type="transmembrane region" description="Helical" evidence="6">
    <location>
        <begin position="136"/>
        <end position="163"/>
    </location>
</feature>
<reference evidence="7 8" key="1">
    <citation type="journal article" date="2013" name="Nature">
        <title>Insights into bilaterian evolution from three spiralian genomes.</title>
        <authorList>
            <person name="Simakov O."/>
            <person name="Marletaz F."/>
            <person name="Cho S.J."/>
            <person name="Edsinger-Gonzales E."/>
            <person name="Havlak P."/>
            <person name="Hellsten U."/>
            <person name="Kuo D.H."/>
            <person name="Larsson T."/>
            <person name="Lv J."/>
            <person name="Arendt D."/>
            <person name="Savage R."/>
            <person name="Osoegawa K."/>
            <person name="de Jong P."/>
            <person name="Grimwood J."/>
            <person name="Chapman J.A."/>
            <person name="Shapiro H."/>
            <person name="Aerts A."/>
            <person name="Otillar R.P."/>
            <person name="Terry A.Y."/>
            <person name="Boore J.L."/>
            <person name="Grigoriev I.V."/>
            <person name="Lindberg D.R."/>
            <person name="Seaver E.C."/>
            <person name="Weisblat D.A."/>
            <person name="Putnam N.H."/>
            <person name="Rokhsar D.S."/>
        </authorList>
    </citation>
    <scope>NUCLEOTIDE SEQUENCE [LARGE SCALE GENOMIC DNA]</scope>
</reference>
<dbReference type="EMBL" id="KB201305">
    <property type="protein sequence ID" value="ESO97358.1"/>
    <property type="molecule type" value="Genomic_DNA"/>
</dbReference>
<dbReference type="HOGENOM" id="CLU_781398_0_0_1"/>
<keyword evidence="3 6" id="KW-1133">Transmembrane helix</keyword>
<feature type="transmembrane region" description="Helical" evidence="6">
    <location>
        <begin position="370"/>
        <end position="389"/>
    </location>
</feature>
<evidence type="ECO:0000256" key="3">
    <source>
        <dbReference type="ARBA" id="ARBA00022989"/>
    </source>
</evidence>
<feature type="transmembrane region" description="Helical" evidence="6">
    <location>
        <begin position="264"/>
        <end position="281"/>
    </location>
</feature>
<evidence type="ECO:0000313" key="7">
    <source>
        <dbReference type="EMBL" id="ESO97358.1"/>
    </source>
</evidence>
<dbReference type="Pfam" id="PF08395">
    <property type="entry name" value="7tm_7"/>
    <property type="match status" value="1"/>
</dbReference>
<dbReference type="GO" id="GO:0051606">
    <property type="term" value="P:detection of stimulus"/>
    <property type="evidence" value="ECO:0007669"/>
    <property type="project" value="UniProtKB-ARBA"/>
</dbReference>
<comment type="subcellular location">
    <subcellularLocation>
        <location evidence="1">Membrane</location>
        <topology evidence="1">Multi-pass membrane protein</topology>
    </subcellularLocation>
</comment>
<evidence type="ECO:0000313" key="8">
    <source>
        <dbReference type="Proteomes" id="UP000030746"/>
    </source>
</evidence>